<evidence type="ECO:0000313" key="4">
    <source>
        <dbReference type="EMBL" id="QJH96648.1"/>
    </source>
</evidence>
<sequence>MIEDGNPGAAKEALIQALKQKQAALDKRSRILVLIHAALTLAIVGCTVIGMFVLFS</sequence>
<protein>
    <submittedName>
        <fullName evidence="2">Uncharacterized protein</fullName>
    </submittedName>
</protein>
<gene>
    <name evidence="3" type="ORF">MM415B01374_0036</name>
    <name evidence="2" type="ORF">TM448A00646_0036</name>
    <name evidence="4" type="ORF">TM448B00781_0036</name>
</gene>
<dbReference type="AlphaFoldDB" id="A0A6H1ZJF7"/>
<organism evidence="2">
    <name type="scientific">viral metagenome</name>
    <dbReference type="NCBI Taxonomy" id="1070528"/>
    <lineage>
        <taxon>unclassified sequences</taxon>
        <taxon>metagenomes</taxon>
        <taxon>organismal metagenomes</taxon>
    </lineage>
</organism>
<dbReference type="EMBL" id="MT144039">
    <property type="protein sequence ID" value="QJA47330.1"/>
    <property type="molecule type" value="Genomic_DNA"/>
</dbReference>
<evidence type="ECO:0000256" key="1">
    <source>
        <dbReference type="SAM" id="Phobius"/>
    </source>
</evidence>
<evidence type="ECO:0000313" key="3">
    <source>
        <dbReference type="EMBL" id="QJA59046.1"/>
    </source>
</evidence>
<reference evidence="2" key="1">
    <citation type="submission" date="2020-03" db="EMBL/GenBank/DDBJ databases">
        <title>The deep terrestrial virosphere.</title>
        <authorList>
            <person name="Holmfeldt K."/>
            <person name="Nilsson E."/>
            <person name="Simone D."/>
            <person name="Lopez-Fernandez M."/>
            <person name="Wu X."/>
            <person name="de Brujin I."/>
            <person name="Lundin D."/>
            <person name="Andersson A."/>
            <person name="Bertilsson S."/>
            <person name="Dopson M."/>
        </authorList>
    </citation>
    <scope>NUCLEOTIDE SEQUENCE</scope>
    <source>
        <strain evidence="3">MM415B01374</strain>
        <strain evidence="2">TM448A00646</strain>
        <strain evidence="4">TM448B00781</strain>
    </source>
</reference>
<dbReference type="EMBL" id="MT141351">
    <property type="protein sequence ID" value="QJA59046.1"/>
    <property type="molecule type" value="Genomic_DNA"/>
</dbReference>
<accession>A0A6H1ZJF7</accession>
<name>A0A6H1ZJF7_9ZZZZ</name>
<keyword evidence="1" id="KW-1133">Transmembrane helix</keyword>
<feature type="transmembrane region" description="Helical" evidence="1">
    <location>
        <begin position="31"/>
        <end position="55"/>
    </location>
</feature>
<keyword evidence="1" id="KW-0812">Transmembrane</keyword>
<proteinExistence type="predicted"/>
<dbReference type="EMBL" id="MT144657">
    <property type="protein sequence ID" value="QJH96648.1"/>
    <property type="molecule type" value="Genomic_DNA"/>
</dbReference>
<evidence type="ECO:0000313" key="2">
    <source>
        <dbReference type="EMBL" id="QJA47330.1"/>
    </source>
</evidence>
<keyword evidence="1" id="KW-0472">Membrane</keyword>